<name>A0A1H0NP26_9CLOT</name>
<dbReference type="GO" id="GO:0000156">
    <property type="term" value="F:phosphorelay response regulator activity"/>
    <property type="evidence" value="ECO:0007669"/>
    <property type="project" value="InterPro"/>
</dbReference>
<proteinExistence type="predicted"/>
<dbReference type="SMART" id="SM00850">
    <property type="entry name" value="LytTR"/>
    <property type="match status" value="1"/>
</dbReference>
<keyword evidence="4" id="KW-1185">Reference proteome</keyword>
<accession>A0A1H0NP26</accession>
<dbReference type="Proteomes" id="UP000198597">
    <property type="component" value="Unassembled WGS sequence"/>
</dbReference>
<dbReference type="Pfam" id="PF04397">
    <property type="entry name" value="LytTR"/>
    <property type="match status" value="1"/>
</dbReference>
<dbReference type="Gene3D" id="3.40.50.2300">
    <property type="match status" value="1"/>
</dbReference>
<protein>
    <recommendedName>
        <fullName evidence="1">Stage 0 sporulation protein A homolog</fullName>
    </recommendedName>
</protein>
<gene>
    <name evidence="3" type="ORF">SAMN04488529_101889</name>
</gene>
<dbReference type="Pfam" id="PF00072">
    <property type="entry name" value="Response_reg"/>
    <property type="match status" value="1"/>
</dbReference>
<sequence>MNCIILDDEIPAIRELSYFITTFSSIKILAEFDDSIAALEYMQINSVDVIFLDISMPKLNGLDFSKIINTLKSKPIIIFLSAYKQYAIEAFEIAAFDYVLKPYSECRIINTLTRLEKWTNINSSPYINNKITICNNEKMFVLNVNDIYYCKSQEHDIFIHISNEEYKVSSSTKEFYKKLPQSIFFKCHRSYIVNLDKITEIIPWFNNTYMLKLQGLDVEIPVSRQNISQFKQLMGI</sequence>
<comment type="function">
    <text evidence="2">May play the central regulatory role in sporulation. It may be an element of the effector pathway responsible for the activation of sporulation genes in response to nutritional stress. Spo0A may act in concert with spo0H (a sigma factor) to control the expression of some genes that are critical to the sporulation process.</text>
</comment>
<dbReference type="Gene3D" id="2.20.25.10">
    <property type="match status" value="1"/>
</dbReference>
<dbReference type="Gene3D" id="2.40.50.40">
    <property type="match status" value="1"/>
</dbReference>
<dbReference type="STRING" id="94869.SAMN04488529_101889"/>
<dbReference type="AlphaFoldDB" id="A0A1H0NP26"/>
<reference evidence="3 4" key="1">
    <citation type="submission" date="2016-10" db="EMBL/GenBank/DDBJ databases">
        <authorList>
            <person name="de Groot N.N."/>
        </authorList>
    </citation>
    <scope>NUCLEOTIDE SEQUENCE [LARGE SCALE GENOMIC DNA]</scope>
    <source>
        <strain evidence="3 4">DSM 12272</strain>
    </source>
</reference>
<dbReference type="RefSeq" id="WP_089966209.1">
    <property type="nucleotide sequence ID" value="NZ_FNJM01000001.1"/>
</dbReference>
<evidence type="ECO:0000256" key="2">
    <source>
        <dbReference type="ARBA" id="ARBA00024867"/>
    </source>
</evidence>
<evidence type="ECO:0000256" key="1">
    <source>
        <dbReference type="ARBA" id="ARBA00018672"/>
    </source>
</evidence>
<dbReference type="EMBL" id="FNJM01000001">
    <property type="protein sequence ID" value="SDO94165.1"/>
    <property type="molecule type" value="Genomic_DNA"/>
</dbReference>
<evidence type="ECO:0000313" key="3">
    <source>
        <dbReference type="EMBL" id="SDO94165.1"/>
    </source>
</evidence>
<dbReference type="PANTHER" id="PTHR37299:SF1">
    <property type="entry name" value="STAGE 0 SPORULATION PROTEIN A HOMOLOG"/>
    <property type="match status" value="1"/>
</dbReference>
<dbReference type="SUPFAM" id="SSF52172">
    <property type="entry name" value="CheY-like"/>
    <property type="match status" value="1"/>
</dbReference>
<evidence type="ECO:0000313" key="4">
    <source>
        <dbReference type="Proteomes" id="UP000198597"/>
    </source>
</evidence>
<dbReference type="PROSITE" id="PS50930">
    <property type="entry name" value="HTH_LYTTR"/>
    <property type="match status" value="1"/>
</dbReference>
<dbReference type="InterPro" id="IPR001789">
    <property type="entry name" value="Sig_transdc_resp-reg_receiver"/>
</dbReference>
<dbReference type="GO" id="GO:0003677">
    <property type="term" value="F:DNA binding"/>
    <property type="evidence" value="ECO:0007669"/>
    <property type="project" value="InterPro"/>
</dbReference>
<dbReference type="OrthoDB" id="9809318at2"/>
<organism evidence="3 4">
    <name type="scientific">Clostridium gasigenes</name>
    <dbReference type="NCBI Taxonomy" id="94869"/>
    <lineage>
        <taxon>Bacteria</taxon>
        <taxon>Bacillati</taxon>
        <taxon>Bacillota</taxon>
        <taxon>Clostridia</taxon>
        <taxon>Eubacteriales</taxon>
        <taxon>Clostridiaceae</taxon>
        <taxon>Clostridium</taxon>
    </lineage>
</organism>
<dbReference type="InterPro" id="IPR007492">
    <property type="entry name" value="LytTR_DNA-bd_dom"/>
</dbReference>
<dbReference type="PANTHER" id="PTHR37299">
    <property type="entry name" value="TRANSCRIPTIONAL REGULATOR-RELATED"/>
    <property type="match status" value="1"/>
</dbReference>
<dbReference type="InterPro" id="IPR046947">
    <property type="entry name" value="LytR-like"/>
</dbReference>
<dbReference type="SMART" id="SM00448">
    <property type="entry name" value="REC"/>
    <property type="match status" value="1"/>
</dbReference>
<dbReference type="InterPro" id="IPR011006">
    <property type="entry name" value="CheY-like_superfamily"/>
</dbReference>
<dbReference type="PROSITE" id="PS50110">
    <property type="entry name" value="RESPONSE_REGULATORY"/>
    <property type="match status" value="1"/>
</dbReference>